<comment type="subcellular location">
    <subcellularLocation>
        <location evidence="1">Membrane</location>
        <topology evidence="1">Multi-pass membrane protein</topology>
    </subcellularLocation>
</comment>
<feature type="transmembrane region" description="Helical" evidence="6">
    <location>
        <begin position="161"/>
        <end position="180"/>
    </location>
</feature>
<evidence type="ECO:0000256" key="1">
    <source>
        <dbReference type="ARBA" id="ARBA00004141"/>
    </source>
</evidence>
<name>A0AAD9FUG3_PAPLA</name>
<keyword evidence="2 6" id="KW-0812">Transmembrane</keyword>
<dbReference type="PANTHER" id="PTHR42718:SF1">
    <property type="entry name" value="LOW AFFINITY AMMONIUM TRANSPORTER"/>
    <property type="match status" value="1"/>
</dbReference>
<dbReference type="GO" id="GO:0022857">
    <property type="term" value="F:transmembrane transporter activity"/>
    <property type="evidence" value="ECO:0007669"/>
    <property type="project" value="InterPro"/>
</dbReference>
<feature type="transmembrane region" description="Helical" evidence="6">
    <location>
        <begin position="192"/>
        <end position="210"/>
    </location>
</feature>
<dbReference type="EMBL" id="JAODAN010000002">
    <property type="protein sequence ID" value="KAK1926475.1"/>
    <property type="molecule type" value="Genomic_DNA"/>
</dbReference>
<dbReference type="Pfam" id="PF07690">
    <property type="entry name" value="MFS_1"/>
    <property type="match status" value="1"/>
</dbReference>
<feature type="transmembrane region" description="Helical" evidence="6">
    <location>
        <begin position="251"/>
        <end position="275"/>
    </location>
</feature>
<accession>A0AAD9FUG3</accession>
<feature type="transmembrane region" description="Helical" evidence="6">
    <location>
        <begin position="386"/>
        <end position="410"/>
    </location>
</feature>
<dbReference type="GO" id="GO:0016020">
    <property type="term" value="C:membrane"/>
    <property type="evidence" value="ECO:0007669"/>
    <property type="project" value="UniProtKB-SubCell"/>
</dbReference>
<feature type="domain" description="Major facilitator superfamily (MFS) profile" evidence="7">
    <location>
        <begin position="126"/>
        <end position="579"/>
    </location>
</feature>
<dbReference type="Proteomes" id="UP001182556">
    <property type="component" value="Unassembled WGS sequence"/>
</dbReference>
<evidence type="ECO:0000256" key="6">
    <source>
        <dbReference type="SAM" id="Phobius"/>
    </source>
</evidence>
<dbReference type="PROSITE" id="PS50850">
    <property type="entry name" value="MFS"/>
    <property type="match status" value="1"/>
</dbReference>
<feature type="transmembrane region" description="Helical" evidence="6">
    <location>
        <begin position="316"/>
        <end position="336"/>
    </location>
</feature>
<evidence type="ECO:0000256" key="3">
    <source>
        <dbReference type="ARBA" id="ARBA00022989"/>
    </source>
</evidence>
<feature type="transmembrane region" description="Helical" evidence="6">
    <location>
        <begin position="515"/>
        <end position="536"/>
    </location>
</feature>
<dbReference type="InterPro" id="IPR020846">
    <property type="entry name" value="MFS_dom"/>
</dbReference>
<evidence type="ECO:0000256" key="4">
    <source>
        <dbReference type="ARBA" id="ARBA00023136"/>
    </source>
</evidence>
<evidence type="ECO:0000313" key="9">
    <source>
        <dbReference type="Proteomes" id="UP001182556"/>
    </source>
</evidence>
<keyword evidence="4 6" id="KW-0472">Membrane</keyword>
<organism evidence="8 9">
    <name type="scientific">Papiliotrema laurentii</name>
    <name type="common">Cryptococcus laurentii</name>
    <dbReference type="NCBI Taxonomy" id="5418"/>
    <lineage>
        <taxon>Eukaryota</taxon>
        <taxon>Fungi</taxon>
        <taxon>Dikarya</taxon>
        <taxon>Basidiomycota</taxon>
        <taxon>Agaricomycotina</taxon>
        <taxon>Tremellomycetes</taxon>
        <taxon>Tremellales</taxon>
        <taxon>Rhynchogastremaceae</taxon>
        <taxon>Papiliotrema</taxon>
    </lineage>
</organism>
<dbReference type="InterPro" id="IPR011701">
    <property type="entry name" value="MFS"/>
</dbReference>
<dbReference type="InterPro" id="IPR036259">
    <property type="entry name" value="MFS_trans_sf"/>
</dbReference>
<feature type="transmembrane region" description="Helical" evidence="6">
    <location>
        <begin position="281"/>
        <end position="304"/>
    </location>
</feature>
<keyword evidence="3 6" id="KW-1133">Transmembrane helix</keyword>
<protein>
    <submittedName>
        <fullName evidence="8">MFS transporter</fullName>
    </submittedName>
</protein>
<evidence type="ECO:0000259" key="7">
    <source>
        <dbReference type="PROSITE" id="PS50850"/>
    </source>
</evidence>
<dbReference type="PANTHER" id="PTHR42718">
    <property type="entry name" value="MAJOR FACILITATOR SUPERFAMILY MULTIDRUG TRANSPORTER MFSC"/>
    <property type="match status" value="1"/>
</dbReference>
<feature type="transmembrane region" description="Helical" evidence="6">
    <location>
        <begin position="451"/>
        <end position="470"/>
    </location>
</feature>
<dbReference type="SUPFAM" id="SSF103473">
    <property type="entry name" value="MFS general substrate transporter"/>
    <property type="match status" value="2"/>
</dbReference>
<feature type="transmembrane region" description="Helical" evidence="6">
    <location>
        <begin position="348"/>
        <end position="366"/>
    </location>
</feature>
<feature type="region of interest" description="Disordered" evidence="5">
    <location>
        <begin position="81"/>
        <end position="111"/>
    </location>
</feature>
<feature type="transmembrane region" description="Helical" evidence="6">
    <location>
        <begin position="556"/>
        <end position="575"/>
    </location>
</feature>
<feature type="transmembrane region" description="Helical" evidence="6">
    <location>
        <begin position="422"/>
        <end position="444"/>
    </location>
</feature>
<gene>
    <name evidence="8" type="ORF">DB88DRAFT_508571</name>
</gene>
<comment type="caution">
    <text evidence="8">The sequence shown here is derived from an EMBL/GenBank/DDBJ whole genome shotgun (WGS) entry which is preliminary data.</text>
</comment>
<feature type="transmembrane region" description="Helical" evidence="6">
    <location>
        <begin position="222"/>
        <end position="239"/>
    </location>
</feature>
<sequence>MVRPTSLASLALTSGAPTPIDVTGSKAFLLPETLDFDGPTRPLAALERDLGVALHREEEVGDEAKATKGSEAEMTGVVATQPVGSSEGGGGGRPPSPLSVEEGGEGGPTSARGFLEGRGWGFKALFIATTCSAQLIAQGQFGMVVIPLYEVGRWLGTEEQGQLGWMAASYGLTVGMFLILSGRLGDMYGPKLLWLIGFGLVIIANLASGFCTSPVPFNVCRALGGIGAALSLPNAVSILGRTYPPGLMRSIVFAILGALAPIGFVVPGSFAALLADHGAVQWIWFTTTLVAAAFACAGMLVLPPDDPIPPKSVRKNFDYLGAVLLICSLGLFNFTWNQAPLVGWKVSYVWASLIVSVFLFTAFFLWEKKMGRAALIPPQVLSRTNLLVYTCLWLGWISMGTFLFYTVMFIRNIKETHTALGVAAQMAPCGPTGALAALIIPSLITRVPGHLIFLASMIAFLIGNVMMSVAPPHITYWAVQFPSLLIVIFGPGTLDMSFSTGQLIVSNSVPREFQGIAAGIVSMITNYSMSIGLGMAGTVEIYAAPHGPLLKGYRSAFYFASALAAIAVIVVGLFVRMPKMAHYRE</sequence>
<evidence type="ECO:0000313" key="8">
    <source>
        <dbReference type="EMBL" id="KAK1926475.1"/>
    </source>
</evidence>
<evidence type="ECO:0000256" key="5">
    <source>
        <dbReference type="SAM" id="MobiDB-lite"/>
    </source>
</evidence>
<proteinExistence type="predicted"/>
<evidence type="ECO:0000256" key="2">
    <source>
        <dbReference type="ARBA" id="ARBA00022692"/>
    </source>
</evidence>
<dbReference type="Gene3D" id="1.20.1250.20">
    <property type="entry name" value="MFS general substrate transporter like domains"/>
    <property type="match status" value="2"/>
</dbReference>
<reference evidence="8" key="1">
    <citation type="submission" date="2023-02" db="EMBL/GenBank/DDBJ databases">
        <title>Identification and recombinant expression of a fungal hydrolase from Papiliotrema laurentii that hydrolyzes apple cutin and clears colloidal polyester polyurethane.</title>
        <authorList>
            <consortium name="DOE Joint Genome Institute"/>
            <person name="Roman V.A."/>
            <person name="Bojanowski C."/>
            <person name="Crable B.R."/>
            <person name="Wagner D.N."/>
            <person name="Hung C.S."/>
            <person name="Nadeau L.J."/>
            <person name="Schratz L."/>
            <person name="Haridas S."/>
            <person name="Pangilinan J."/>
            <person name="Lipzen A."/>
            <person name="Na H."/>
            <person name="Yan M."/>
            <person name="Ng V."/>
            <person name="Grigoriev I.V."/>
            <person name="Spatafora J.W."/>
            <person name="Barlow D."/>
            <person name="Biffinger J."/>
            <person name="Kelley-Loughnane N."/>
            <person name="Varaljay V.A."/>
            <person name="Crookes-Goodson W.J."/>
        </authorList>
    </citation>
    <scope>NUCLEOTIDE SEQUENCE</scope>
    <source>
        <strain evidence="8">5307AH</strain>
    </source>
</reference>
<keyword evidence="9" id="KW-1185">Reference proteome</keyword>
<dbReference type="AlphaFoldDB" id="A0AAD9FUG3"/>